<keyword evidence="3 6" id="KW-0808">Transferase</keyword>
<dbReference type="InterPro" id="IPR010675">
    <property type="entry name" value="Bin3_C"/>
</dbReference>
<sequence>MNGESEVKSNDLNFYGSDPGAVKFGNFINYYSFHDVSERIQNLHPQMFPEPVNKQIVCLDIGCNTGDLSKAIYVYLKTIYPTCDIHMLAVDIDSTLIERAKEVNDNPFIKFVTCNIMEQNDRLLIQSYLDSCNQKSFDLSFCFSVTMWIHLNNGDAGLLDFLKYLKSISRTIIIEPQPWKCYRNAQRRVKKSGNTFDLYESLKIKSDVDMVIEKTLSEDTHFKTYESQFSSWNRRVQSFHRQSSPVQK</sequence>
<proteinExistence type="inferred from homology"/>
<dbReference type="CDD" id="cd02440">
    <property type="entry name" value="AdoMet_MTases"/>
    <property type="match status" value="1"/>
</dbReference>
<protein>
    <recommendedName>
        <fullName evidence="6">RNA methyltransferase</fullName>
        <ecNumber evidence="6">2.1.1.-</ecNumber>
    </recommendedName>
</protein>
<feature type="domain" description="Bin3-type SAM" evidence="7">
    <location>
        <begin position="37"/>
        <end position="244"/>
    </location>
</feature>
<evidence type="ECO:0000256" key="1">
    <source>
        <dbReference type="ARBA" id="ARBA00008361"/>
    </source>
</evidence>
<dbReference type="KEGG" id="sliu:111352542"/>
<evidence type="ECO:0000313" key="8">
    <source>
        <dbReference type="Proteomes" id="UP000301870"/>
    </source>
</evidence>
<organism evidence="8 9">
    <name type="scientific">Spodoptera litura</name>
    <name type="common">Asian cotton leafworm</name>
    <dbReference type="NCBI Taxonomy" id="69820"/>
    <lineage>
        <taxon>Eukaryota</taxon>
        <taxon>Metazoa</taxon>
        <taxon>Ecdysozoa</taxon>
        <taxon>Arthropoda</taxon>
        <taxon>Hexapoda</taxon>
        <taxon>Insecta</taxon>
        <taxon>Pterygota</taxon>
        <taxon>Neoptera</taxon>
        <taxon>Endopterygota</taxon>
        <taxon>Lepidoptera</taxon>
        <taxon>Glossata</taxon>
        <taxon>Ditrysia</taxon>
        <taxon>Noctuoidea</taxon>
        <taxon>Noctuidae</taxon>
        <taxon>Amphipyrinae</taxon>
        <taxon>Spodoptera</taxon>
    </lineage>
</organism>
<dbReference type="Pfam" id="PF06859">
    <property type="entry name" value="Bin3"/>
    <property type="match status" value="1"/>
</dbReference>
<dbReference type="GO" id="GO:2000632">
    <property type="term" value="P:negative regulation of pre-miRNA processing"/>
    <property type="evidence" value="ECO:0007669"/>
    <property type="project" value="TreeGrafter"/>
</dbReference>
<keyword evidence="8" id="KW-1185">Reference proteome</keyword>
<dbReference type="GO" id="GO:0032259">
    <property type="term" value="P:methylation"/>
    <property type="evidence" value="ECO:0007669"/>
    <property type="project" value="UniProtKB-KW"/>
</dbReference>
<dbReference type="AlphaFoldDB" id="A0A9J7IMU7"/>
<keyword evidence="2 6" id="KW-0489">Methyltransferase</keyword>
<dbReference type="GO" id="GO:0008171">
    <property type="term" value="F:O-methyltransferase activity"/>
    <property type="evidence" value="ECO:0007669"/>
    <property type="project" value="UniProtKB-UniRule"/>
</dbReference>
<evidence type="ECO:0000256" key="5">
    <source>
        <dbReference type="PROSITE-ProRule" id="PRU00848"/>
    </source>
</evidence>
<dbReference type="PANTHER" id="PTHR12315">
    <property type="entry name" value="BICOID-INTERACTING PROTEIN RELATED"/>
    <property type="match status" value="1"/>
</dbReference>
<dbReference type="InterPro" id="IPR029063">
    <property type="entry name" value="SAM-dependent_MTases_sf"/>
</dbReference>
<dbReference type="Proteomes" id="UP000301870">
    <property type="component" value="Chromosome 15"/>
</dbReference>
<dbReference type="InterPro" id="IPR039772">
    <property type="entry name" value="Bin3-like"/>
</dbReference>
<evidence type="ECO:0000259" key="7">
    <source>
        <dbReference type="PROSITE" id="PS51515"/>
    </source>
</evidence>
<evidence type="ECO:0000256" key="4">
    <source>
        <dbReference type="ARBA" id="ARBA00022691"/>
    </source>
</evidence>
<dbReference type="RefSeq" id="XP_022820858.1">
    <property type="nucleotide sequence ID" value="XM_022965090.1"/>
</dbReference>
<dbReference type="GeneID" id="111352542"/>
<dbReference type="PROSITE" id="PS51515">
    <property type="entry name" value="BIN3_SAM"/>
    <property type="match status" value="1"/>
</dbReference>
<evidence type="ECO:0000256" key="6">
    <source>
        <dbReference type="RuleBase" id="RU367087"/>
    </source>
</evidence>
<dbReference type="Gene3D" id="3.40.50.150">
    <property type="entry name" value="Vaccinia Virus protein VP39"/>
    <property type="match status" value="1"/>
</dbReference>
<dbReference type="OrthoDB" id="273070at2759"/>
<dbReference type="PANTHER" id="PTHR12315:SF1">
    <property type="entry name" value="RNA 5'-MONOPHOSPHATE METHYLTRANSFERASE"/>
    <property type="match status" value="1"/>
</dbReference>
<dbReference type="SUPFAM" id="SSF53335">
    <property type="entry name" value="S-adenosyl-L-methionine-dependent methyltransferases"/>
    <property type="match status" value="1"/>
</dbReference>
<gene>
    <name evidence="9" type="primary">LOC111352542</name>
</gene>
<evidence type="ECO:0000256" key="3">
    <source>
        <dbReference type="ARBA" id="ARBA00022679"/>
    </source>
</evidence>
<evidence type="ECO:0000256" key="2">
    <source>
        <dbReference type="ARBA" id="ARBA00022603"/>
    </source>
</evidence>
<evidence type="ECO:0000313" key="9">
    <source>
        <dbReference type="RefSeq" id="XP_022820858.1"/>
    </source>
</evidence>
<keyword evidence="4 5" id="KW-0949">S-adenosyl-L-methionine</keyword>
<dbReference type="EC" id="2.1.1.-" evidence="6"/>
<dbReference type="GO" id="GO:0005737">
    <property type="term" value="C:cytoplasm"/>
    <property type="evidence" value="ECO:0007669"/>
    <property type="project" value="TreeGrafter"/>
</dbReference>
<reference evidence="9" key="1">
    <citation type="submission" date="2025-08" db="UniProtKB">
        <authorList>
            <consortium name="RefSeq"/>
        </authorList>
    </citation>
    <scope>IDENTIFICATION</scope>
    <source>
        <strain evidence="9">Ishihara</strain>
        <tissue evidence="9">Whole body</tissue>
    </source>
</reference>
<name>A0A9J7IMU7_SPOLT</name>
<comment type="similarity">
    <text evidence="1 6">Belongs to the methyltransferase superfamily.</text>
</comment>
<dbReference type="InterPro" id="IPR024160">
    <property type="entry name" value="BIN3_SAM-bd_dom"/>
</dbReference>
<accession>A0A9J7IMU7</accession>
<dbReference type="GO" id="GO:0008173">
    <property type="term" value="F:RNA methyltransferase activity"/>
    <property type="evidence" value="ECO:0007669"/>
    <property type="project" value="UniProtKB-UniRule"/>
</dbReference>